<dbReference type="InterPro" id="IPR006593">
    <property type="entry name" value="Cyt_b561/ferric_Rdtase_TM"/>
</dbReference>
<feature type="signal peptide" evidence="10">
    <location>
        <begin position="1"/>
        <end position="20"/>
    </location>
</feature>
<evidence type="ECO:0000256" key="1">
    <source>
        <dbReference type="ARBA" id="ARBA00004370"/>
    </source>
</evidence>
<dbReference type="PANTHER" id="PTHR23130:SF167">
    <property type="entry name" value="CYTOCHROME B561 AND DOMON DOMAIN-CONTAINING PROTEIN"/>
    <property type="match status" value="1"/>
</dbReference>
<dbReference type="AlphaFoldDB" id="A0AAW1XGU7"/>
<evidence type="ECO:0000256" key="5">
    <source>
        <dbReference type="ARBA" id="ARBA00022989"/>
    </source>
</evidence>
<keyword evidence="10" id="KW-0732">Signal</keyword>
<keyword evidence="2" id="KW-0813">Transport</keyword>
<evidence type="ECO:0000256" key="9">
    <source>
        <dbReference type="SAM" id="Phobius"/>
    </source>
</evidence>
<keyword evidence="6 9" id="KW-0472">Membrane</keyword>
<keyword evidence="5 9" id="KW-1133">Transmembrane helix</keyword>
<dbReference type="Pfam" id="PF04526">
    <property type="entry name" value="DUF568"/>
    <property type="match status" value="1"/>
</dbReference>
<evidence type="ECO:0000256" key="8">
    <source>
        <dbReference type="SAM" id="MobiDB-lite"/>
    </source>
</evidence>
<dbReference type="Proteomes" id="UP001457282">
    <property type="component" value="Unassembled WGS sequence"/>
</dbReference>
<evidence type="ECO:0000313" key="12">
    <source>
        <dbReference type="EMBL" id="KAK9935892.1"/>
    </source>
</evidence>
<keyword evidence="3 9" id="KW-0812">Transmembrane</keyword>
<sequence>MAAIFIALSVLVSLSSFSHAQTCSTYKFTTTNQVFNSCSALPYLNSFSTGALTSQRASSRWRTGTPPPPPPTGCPGPSTLTSPSTILQVWQEGPVSNGAPQEHKGDAANLGAKGTLDLLSGQTTSTGGGSSTVRKRNIHAVLNVVSWGILMPFGAMVARNIGITLFCLGTLQVFALLLRPNKDHKFRFHWNVYHHLTGYVVIILSIVNIFEGFNILKPNKNWKNSYIGLIIALGVQAALLEAYTWYVVLKRKKSEKASHGVNGVNGYGA</sequence>
<evidence type="ECO:0000313" key="13">
    <source>
        <dbReference type="Proteomes" id="UP001457282"/>
    </source>
</evidence>
<name>A0AAW1XGU7_RUBAR</name>
<reference evidence="12 13" key="1">
    <citation type="journal article" date="2023" name="G3 (Bethesda)">
        <title>A chromosome-length genome assembly and annotation of blackberry (Rubus argutus, cv. 'Hillquist').</title>
        <authorList>
            <person name="Bruna T."/>
            <person name="Aryal R."/>
            <person name="Dudchenko O."/>
            <person name="Sargent D.J."/>
            <person name="Mead D."/>
            <person name="Buti M."/>
            <person name="Cavallini A."/>
            <person name="Hytonen T."/>
            <person name="Andres J."/>
            <person name="Pham M."/>
            <person name="Weisz D."/>
            <person name="Mascagni F."/>
            <person name="Usai G."/>
            <person name="Natali L."/>
            <person name="Bassil N."/>
            <person name="Fernandez G.E."/>
            <person name="Lomsadze A."/>
            <person name="Armour M."/>
            <person name="Olukolu B."/>
            <person name="Poorten T."/>
            <person name="Britton C."/>
            <person name="Davik J."/>
            <person name="Ashrafi H."/>
            <person name="Aiden E.L."/>
            <person name="Borodovsky M."/>
            <person name="Worthington M."/>
        </authorList>
    </citation>
    <scope>NUCLEOTIDE SEQUENCE [LARGE SCALE GENOMIC DNA]</scope>
    <source>
        <strain evidence="12">PI 553951</strain>
    </source>
</reference>
<organism evidence="12 13">
    <name type="scientific">Rubus argutus</name>
    <name type="common">Southern blackberry</name>
    <dbReference type="NCBI Taxonomy" id="59490"/>
    <lineage>
        <taxon>Eukaryota</taxon>
        <taxon>Viridiplantae</taxon>
        <taxon>Streptophyta</taxon>
        <taxon>Embryophyta</taxon>
        <taxon>Tracheophyta</taxon>
        <taxon>Spermatophyta</taxon>
        <taxon>Magnoliopsida</taxon>
        <taxon>eudicotyledons</taxon>
        <taxon>Gunneridae</taxon>
        <taxon>Pentapetalae</taxon>
        <taxon>rosids</taxon>
        <taxon>fabids</taxon>
        <taxon>Rosales</taxon>
        <taxon>Rosaceae</taxon>
        <taxon>Rosoideae</taxon>
        <taxon>Rosoideae incertae sedis</taxon>
        <taxon>Rubus</taxon>
    </lineage>
</organism>
<comment type="caution">
    <text evidence="12">The sequence shown here is derived from an EMBL/GenBank/DDBJ whole genome shotgun (WGS) entry which is preliminary data.</text>
</comment>
<dbReference type="InterPro" id="IPR017214">
    <property type="entry name" value="UCP037471"/>
</dbReference>
<feature type="domain" description="Cytochrome b561" evidence="11">
    <location>
        <begin position="138"/>
        <end position="213"/>
    </location>
</feature>
<comment type="subcellular location">
    <subcellularLocation>
        <location evidence="1">Membrane</location>
    </subcellularLocation>
</comment>
<evidence type="ECO:0000256" key="2">
    <source>
        <dbReference type="ARBA" id="ARBA00022448"/>
    </source>
</evidence>
<dbReference type="GO" id="GO:0046872">
    <property type="term" value="F:metal ion binding"/>
    <property type="evidence" value="ECO:0007669"/>
    <property type="project" value="UniProtKB-KW"/>
</dbReference>
<feature type="chain" id="PRO_5043901179" description="Cytochrome b561 domain-containing protein" evidence="10">
    <location>
        <begin position="21"/>
        <end position="269"/>
    </location>
</feature>
<gene>
    <name evidence="12" type="ORF">M0R45_012765</name>
</gene>
<feature type="binding site" description="axial binding residue" evidence="7">
    <location>
        <position position="194"/>
    </location>
    <ligand>
        <name>heme b</name>
        <dbReference type="ChEBI" id="CHEBI:60344"/>
        <label>1</label>
    </ligand>
    <ligandPart>
        <name>Fe</name>
        <dbReference type="ChEBI" id="CHEBI:18248"/>
    </ligandPart>
</feature>
<evidence type="ECO:0000256" key="10">
    <source>
        <dbReference type="SAM" id="SignalP"/>
    </source>
</evidence>
<evidence type="ECO:0000256" key="4">
    <source>
        <dbReference type="ARBA" id="ARBA00022982"/>
    </source>
</evidence>
<evidence type="ECO:0000256" key="3">
    <source>
        <dbReference type="ARBA" id="ARBA00022692"/>
    </source>
</evidence>
<feature type="binding site" description="axial binding residue" evidence="7">
    <location>
        <position position="139"/>
    </location>
    <ligand>
        <name>heme b</name>
        <dbReference type="ChEBI" id="CHEBI:60344"/>
        <label>1</label>
    </ligand>
    <ligandPart>
        <name>Fe</name>
        <dbReference type="ChEBI" id="CHEBI:18248"/>
    </ligandPart>
</feature>
<evidence type="ECO:0000259" key="11">
    <source>
        <dbReference type="SMART" id="SM00665"/>
    </source>
</evidence>
<keyword evidence="7" id="KW-0408">Iron</keyword>
<feature type="compositionally biased region" description="Pro residues" evidence="8">
    <location>
        <begin position="65"/>
        <end position="74"/>
    </location>
</feature>
<dbReference type="PANTHER" id="PTHR23130">
    <property type="entry name" value="CYTOCHROME B561 AND DOMON DOMAIN-CONTAINING PROTEIN"/>
    <property type="match status" value="1"/>
</dbReference>
<feature type="region of interest" description="Disordered" evidence="8">
    <location>
        <begin position="55"/>
        <end position="78"/>
    </location>
</feature>
<dbReference type="EMBL" id="JBEDUW010000003">
    <property type="protein sequence ID" value="KAK9935892.1"/>
    <property type="molecule type" value="Genomic_DNA"/>
</dbReference>
<dbReference type="PIRSF" id="PIRSF037471">
    <property type="entry name" value="UCP037471"/>
    <property type="match status" value="1"/>
</dbReference>
<proteinExistence type="predicted"/>
<dbReference type="Gene3D" id="1.20.120.1770">
    <property type="match status" value="1"/>
</dbReference>
<dbReference type="CDD" id="cd08760">
    <property type="entry name" value="Cyt_b561_FRRS1_like"/>
    <property type="match status" value="1"/>
</dbReference>
<feature type="transmembrane region" description="Helical" evidence="9">
    <location>
        <begin position="161"/>
        <end position="178"/>
    </location>
</feature>
<evidence type="ECO:0000256" key="6">
    <source>
        <dbReference type="ARBA" id="ARBA00023136"/>
    </source>
</evidence>
<dbReference type="InterPro" id="IPR045265">
    <property type="entry name" value="AIR12_DOMON"/>
</dbReference>
<keyword evidence="13" id="KW-1185">Reference proteome</keyword>
<keyword evidence="7" id="KW-0479">Metal-binding</keyword>
<feature type="transmembrane region" description="Helical" evidence="9">
    <location>
        <begin position="226"/>
        <end position="249"/>
    </location>
</feature>
<evidence type="ECO:0000256" key="7">
    <source>
        <dbReference type="PIRSR" id="PIRSR037471-1"/>
    </source>
</evidence>
<accession>A0AAW1XGU7</accession>
<dbReference type="GO" id="GO:0016020">
    <property type="term" value="C:membrane"/>
    <property type="evidence" value="ECO:0007669"/>
    <property type="project" value="UniProtKB-SubCell"/>
</dbReference>
<keyword evidence="4" id="KW-0249">Electron transport</keyword>
<protein>
    <recommendedName>
        <fullName evidence="11">Cytochrome b561 domain-containing protein</fullName>
    </recommendedName>
</protein>
<feature type="transmembrane region" description="Helical" evidence="9">
    <location>
        <begin position="190"/>
        <end position="210"/>
    </location>
</feature>
<dbReference type="SMART" id="SM00665">
    <property type="entry name" value="B561"/>
    <property type="match status" value="1"/>
</dbReference>